<sequence length="40" mass="4658">MLTESCSQLHQPKAMVSDTKSYDPFRCGMDSLRYHKDTSY</sequence>
<evidence type="ECO:0000313" key="2">
    <source>
        <dbReference type="EMBL" id="DAE20537.1"/>
    </source>
</evidence>
<protein>
    <submittedName>
        <fullName evidence="2">Uncharacterized protein</fullName>
    </submittedName>
</protein>
<evidence type="ECO:0000256" key="1">
    <source>
        <dbReference type="SAM" id="MobiDB-lite"/>
    </source>
</evidence>
<reference evidence="2" key="1">
    <citation type="journal article" date="2021" name="Proc. Natl. Acad. Sci. U.S.A.">
        <title>A Catalog of Tens of Thousands of Viruses from Human Metagenomes Reveals Hidden Associations with Chronic Diseases.</title>
        <authorList>
            <person name="Tisza M.J."/>
            <person name="Buck C.B."/>
        </authorList>
    </citation>
    <scope>NUCLEOTIDE SEQUENCE</scope>
    <source>
        <strain evidence="2">CtSH72</strain>
    </source>
</reference>
<accession>A0A8S5QNZ0</accession>
<feature type="compositionally biased region" description="Polar residues" evidence="1">
    <location>
        <begin position="1"/>
        <end position="10"/>
    </location>
</feature>
<proteinExistence type="predicted"/>
<dbReference type="EMBL" id="BK015697">
    <property type="protein sequence ID" value="DAE20537.1"/>
    <property type="molecule type" value="Genomic_DNA"/>
</dbReference>
<organism evidence="2">
    <name type="scientific">Caudovirales sp. ctSH72</name>
    <dbReference type="NCBI Taxonomy" id="2826773"/>
    <lineage>
        <taxon>Viruses</taxon>
        <taxon>Duplodnaviria</taxon>
        <taxon>Heunggongvirae</taxon>
        <taxon>Uroviricota</taxon>
        <taxon>Caudoviricetes</taxon>
    </lineage>
</organism>
<feature type="region of interest" description="Disordered" evidence="1">
    <location>
        <begin position="1"/>
        <end position="23"/>
    </location>
</feature>
<name>A0A8S5QNZ0_9CAUD</name>